<sequence length="367" mass="40703">MSSQRLHHDGMPDQPSNPIHRLSELVPRLEALRAASALNQAKTEQRRGEYLEELAKLKYKGLVAEEKVEFIRNSFASLNDRIGELHQTAPRARKGFKKRANAVAAAVVVDDDDSAEMEEGMDISAVDDEEDGNYKGDGGGRYRRLTVEEEEDDERHWQQTLKALQKETTVAEYYIEMGYQMGSASQPKEQPKEQPGKQPSPKPHSEGESRLRFLAELAISLADGQGIPGEKHGGPPPPPRSAPYSGPRDPPPRTVPPPTRNRRSKSTVSPFNNELPRKAGSWPNTKTTRSTHVPKATPASPDELASPPSKRRKSYYIPLSGPRFGPKIAPRCQTCMRMRKLCDRKSPCGRCSSSRSSAACAPHEPDL</sequence>
<evidence type="ECO:0000313" key="3">
    <source>
        <dbReference type="Proteomes" id="UP000672032"/>
    </source>
</evidence>
<evidence type="ECO:0000313" key="2">
    <source>
        <dbReference type="EMBL" id="QSZ35775.1"/>
    </source>
</evidence>
<name>A0A8A3PLA8_9HELO</name>
<evidence type="ECO:0008006" key="4">
    <source>
        <dbReference type="Google" id="ProtNLM"/>
    </source>
</evidence>
<proteinExistence type="predicted"/>
<feature type="compositionally biased region" description="Pro residues" evidence="1">
    <location>
        <begin position="248"/>
        <end position="259"/>
    </location>
</feature>
<accession>A0A8A3PLA8</accession>
<evidence type="ECO:0000256" key="1">
    <source>
        <dbReference type="SAM" id="MobiDB-lite"/>
    </source>
</evidence>
<gene>
    <name evidence="2" type="ORF">DSL72_006897</name>
</gene>
<feature type="region of interest" description="Disordered" evidence="1">
    <location>
        <begin position="183"/>
        <end position="212"/>
    </location>
</feature>
<keyword evidence="3" id="KW-1185">Reference proteome</keyword>
<feature type="compositionally biased region" description="Polar residues" evidence="1">
    <location>
        <begin position="282"/>
        <end position="291"/>
    </location>
</feature>
<dbReference type="Proteomes" id="UP000672032">
    <property type="component" value="Chromosome 6"/>
</dbReference>
<feature type="compositionally biased region" description="Basic and acidic residues" evidence="1">
    <location>
        <begin position="203"/>
        <end position="212"/>
    </location>
</feature>
<feature type="compositionally biased region" description="Low complexity" evidence="1">
    <location>
        <begin position="348"/>
        <end position="361"/>
    </location>
</feature>
<organism evidence="2 3">
    <name type="scientific">Monilinia vaccinii-corymbosi</name>
    <dbReference type="NCBI Taxonomy" id="61207"/>
    <lineage>
        <taxon>Eukaryota</taxon>
        <taxon>Fungi</taxon>
        <taxon>Dikarya</taxon>
        <taxon>Ascomycota</taxon>
        <taxon>Pezizomycotina</taxon>
        <taxon>Leotiomycetes</taxon>
        <taxon>Helotiales</taxon>
        <taxon>Sclerotiniaceae</taxon>
        <taxon>Monilinia</taxon>
    </lineage>
</organism>
<reference evidence="2" key="1">
    <citation type="submission" date="2020-10" db="EMBL/GenBank/DDBJ databases">
        <title>Genome Sequence of Monilinia vaccinii-corymbosi Sheds Light on Mummy Berry Disease Infection of Blueberry and Mating Type.</title>
        <authorList>
            <person name="Yow A.G."/>
            <person name="Zhang Y."/>
            <person name="Bansal K."/>
            <person name="Eacker S.M."/>
            <person name="Sullivan S."/>
            <person name="Liachko I."/>
            <person name="Cubeta M.A."/>
            <person name="Rollins J.A."/>
            <person name="Ashrafi H."/>
        </authorList>
    </citation>
    <scope>NUCLEOTIDE SEQUENCE</scope>
    <source>
        <strain evidence="2">RL-1</strain>
    </source>
</reference>
<dbReference type="OrthoDB" id="3546032at2759"/>
<dbReference type="EMBL" id="CP063410">
    <property type="protein sequence ID" value="QSZ35775.1"/>
    <property type="molecule type" value="Genomic_DNA"/>
</dbReference>
<feature type="region of interest" description="Disordered" evidence="1">
    <location>
        <begin position="224"/>
        <end position="329"/>
    </location>
</feature>
<feature type="region of interest" description="Disordered" evidence="1">
    <location>
        <begin position="344"/>
        <end position="367"/>
    </location>
</feature>
<dbReference type="AlphaFoldDB" id="A0A8A3PLA8"/>
<protein>
    <recommendedName>
        <fullName evidence="4">Zn(2)-C6 fungal-type domain-containing protein</fullName>
    </recommendedName>
</protein>